<feature type="transmembrane region" description="Helical" evidence="1">
    <location>
        <begin position="39"/>
        <end position="56"/>
    </location>
</feature>
<organism evidence="2 3">
    <name type="scientific">Phyllobacterium sophorae</name>
    <dbReference type="NCBI Taxonomy" id="1520277"/>
    <lineage>
        <taxon>Bacteria</taxon>
        <taxon>Pseudomonadati</taxon>
        <taxon>Pseudomonadota</taxon>
        <taxon>Alphaproteobacteria</taxon>
        <taxon>Hyphomicrobiales</taxon>
        <taxon>Phyllobacteriaceae</taxon>
        <taxon>Phyllobacterium</taxon>
    </lineage>
</organism>
<comment type="caution">
    <text evidence="2">The sequence shown here is derived from an EMBL/GenBank/DDBJ whole genome shotgun (WGS) entry which is preliminary data.</text>
</comment>
<keyword evidence="1" id="KW-1133">Transmembrane helix</keyword>
<keyword evidence="3" id="KW-1185">Reference proteome</keyword>
<gene>
    <name evidence="2" type="ORF">CU103_07745</name>
</gene>
<accession>A0A2P7BJD0</accession>
<keyword evidence="1" id="KW-0812">Transmembrane</keyword>
<dbReference type="EMBL" id="PGGM01000002">
    <property type="protein sequence ID" value="PSH66525.1"/>
    <property type="molecule type" value="Genomic_DNA"/>
</dbReference>
<reference evidence="3" key="1">
    <citation type="submission" date="2017-11" db="EMBL/GenBank/DDBJ databases">
        <authorList>
            <person name="Kuznetsova I."/>
            <person name="Sazanova A."/>
            <person name="Chirak E."/>
            <person name="Safronova V."/>
            <person name="Willems A."/>
        </authorList>
    </citation>
    <scope>NUCLEOTIDE SEQUENCE [LARGE SCALE GENOMIC DNA]</scope>
    <source>
        <strain evidence="3">CCBAU 03422</strain>
    </source>
</reference>
<sequence length="59" mass="6335">MRIGLFIAAIVLIVFGAIWALQGLSIIGGSFMVGQTRWLYIGLITIVAGIGLLLFARTK</sequence>
<evidence type="ECO:0000256" key="1">
    <source>
        <dbReference type="SAM" id="Phobius"/>
    </source>
</evidence>
<evidence type="ECO:0000313" key="3">
    <source>
        <dbReference type="Proteomes" id="UP000241764"/>
    </source>
</evidence>
<protein>
    <submittedName>
        <fullName evidence="2">Uncharacterized protein</fullName>
    </submittedName>
</protein>
<proteinExistence type="predicted"/>
<dbReference type="AlphaFoldDB" id="A0A2P7BJD0"/>
<keyword evidence="1" id="KW-0472">Membrane</keyword>
<dbReference type="OrthoDB" id="8375522at2"/>
<dbReference type="RefSeq" id="WP_106663363.1">
    <property type="nucleotide sequence ID" value="NZ_PGGM01000002.1"/>
</dbReference>
<name>A0A2P7BJD0_9HYPH</name>
<dbReference type="Proteomes" id="UP000241764">
    <property type="component" value="Unassembled WGS sequence"/>
</dbReference>
<evidence type="ECO:0000313" key="2">
    <source>
        <dbReference type="EMBL" id="PSH66525.1"/>
    </source>
</evidence>